<keyword evidence="1" id="KW-0547">Nucleotide-binding</keyword>
<dbReference type="PANTHER" id="PTHR11353">
    <property type="entry name" value="CHAPERONIN"/>
    <property type="match status" value="1"/>
</dbReference>
<dbReference type="InterPro" id="IPR002423">
    <property type="entry name" value="Cpn60/GroEL/TCP-1"/>
</dbReference>
<dbReference type="InterPro" id="IPR027413">
    <property type="entry name" value="GROEL-like_equatorial_sf"/>
</dbReference>
<name>X1UYV1_9ZZZZ</name>
<evidence type="ECO:0000256" key="2">
    <source>
        <dbReference type="ARBA" id="ARBA00022840"/>
    </source>
</evidence>
<evidence type="ECO:0000256" key="3">
    <source>
        <dbReference type="ARBA" id="ARBA00023186"/>
    </source>
</evidence>
<keyword evidence="2" id="KW-0067">ATP-binding</keyword>
<organism evidence="4">
    <name type="scientific">marine sediment metagenome</name>
    <dbReference type="NCBI Taxonomy" id="412755"/>
    <lineage>
        <taxon>unclassified sequences</taxon>
        <taxon>metagenomes</taxon>
        <taxon>ecological metagenomes</taxon>
    </lineage>
</organism>
<proteinExistence type="predicted"/>
<dbReference type="AlphaFoldDB" id="X1UYV1"/>
<dbReference type="Gene3D" id="1.10.560.10">
    <property type="entry name" value="GroEL-like equatorial domain"/>
    <property type="match status" value="1"/>
</dbReference>
<dbReference type="InterPro" id="IPR017998">
    <property type="entry name" value="Chaperone_TCP-1"/>
</dbReference>
<protein>
    <submittedName>
        <fullName evidence="4">Uncharacterized protein</fullName>
    </submittedName>
</protein>
<accession>X1UYV1</accession>
<sequence>DSEVGDGTTTAVILAGELLKRSQKLLEQKIHPTIIAEGFRKAADKSLEILDYISEKATIDN</sequence>
<dbReference type="GO" id="GO:0140662">
    <property type="term" value="F:ATP-dependent protein folding chaperone"/>
    <property type="evidence" value="ECO:0007669"/>
    <property type="project" value="InterPro"/>
</dbReference>
<evidence type="ECO:0000313" key="4">
    <source>
        <dbReference type="EMBL" id="GAJ22688.1"/>
    </source>
</evidence>
<evidence type="ECO:0000256" key="1">
    <source>
        <dbReference type="ARBA" id="ARBA00022741"/>
    </source>
</evidence>
<feature type="non-terminal residue" evidence="4">
    <location>
        <position position="1"/>
    </location>
</feature>
<reference evidence="4" key="1">
    <citation type="journal article" date="2014" name="Front. Microbiol.">
        <title>High frequency of phylogenetically diverse reductive dehalogenase-homologous genes in deep subseafloor sedimentary metagenomes.</title>
        <authorList>
            <person name="Kawai M."/>
            <person name="Futagami T."/>
            <person name="Toyoda A."/>
            <person name="Takaki Y."/>
            <person name="Nishi S."/>
            <person name="Hori S."/>
            <person name="Arai W."/>
            <person name="Tsubouchi T."/>
            <person name="Morono Y."/>
            <person name="Uchiyama I."/>
            <person name="Ito T."/>
            <person name="Fujiyama A."/>
            <person name="Inagaki F."/>
            <person name="Takami H."/>
        </authorList>
    </citation>
    <scope>NUCLEOTIDE SEQUENCE</scope>
    <source>
        <strain evidence="4">Expedition CK06-06</strain>
    </source>
</reference>
<feature type="non-terminal residue" evidence="4">
    <location>
        <position position="61"/>
    </location>
</feature>
<dbReference type="Pfam" id="PF00118">
    <property type="entry name" value="Cpn60_TCP1"/>
    <property type="match status" value="1"/>
</dbReference>
<keyword evidence="3" id="KW-0143">Chaperone</keyword>
<dbReference type="GO" id="GO:0005524">
    <property type="term" value="F:ATP binding"/>
    <property type="evidence" value="ECO:0007669"/>
    <property type="project" value="UniProtKB-KW"/>
</dbReference>
<dbReference type="EMBL" id="BARW01042497">
    <property type="protein sequence ID" value="GAJ22688.1"/>
    <property type="molecule type" value="Genomic_DNA"/>
</dbReference>
<gene>
    <name evidence="4" type="ORF">S12H4_62943</name>
</gene>
<comment type="caution">
    <text evidence="4">The sequence shown here is derived from an EMBL/GenBank/DDBJ whole genome shotgun (WGS) entry which is preliminary data.</text>
</comment>
<dbReference type="SUPFAM" id="SSF48592">
    <property type="entry name" value="GroEL equatorial domain-like"/>
    <property type="match status" value="1"/>
</dbReference>